<dbReference type="PANTHER" id="PTHR21494:SF0">
    <property type="entry name" value="ACTIVATING SIGNAL COINTEGRATOR 1 COMPLEX SUBUNIT 2"/>
    <property type="match status" value="1"/>
</dbReference>
<evidence type="ECO:0000313" key="3">
    <source>
        <dbReference type="EMBL" id="RJE26787.1"/>
    </source>
</evidence>
<evidence type="ECO:0000259" key="2">
    <source>
        <dbReference type="PROSITE" id="PS51140"/>
    </source>
</evidence>
<dbReference type="OrthoDB" id="5577209at2759"/>
<feature type="region of interest" description="Disordered" evidence="1">
    <location>
        <begin position="394"/>
        <end position="420"/>
    </location>
</feature>
<feature type="compositionally biased region" description="Pro residues" evidence="1">
    <location>
        <begin position="400"/>
        <end position="411"/>
    </location>
</feature>
<dbReference type="Pfam" id="PF02845">
    <property type="entry name" value="CUE"/>
    <property type="match status" value="1"/>
</dbReference>
<accession>A0A3A2ZZI1</accession>
<dbReference type="PROSITE" id="PS51140">
    <property type="entry name" value="CUE"/>
    <property type="match status" value="1"/>
</dbReference>
<evidence type="ECO:0000313" key="4">
    <source>
        <dbReference type="Proteomes" id="UP000266188"/>
    </source>
</evidence>
<dbReference type="CDD" id="cd14364">
    <property type="entry name" value="CUE_ASCC2"/>
    <property type="match status" value="1"/>
</dbReference>
<evidence type="ECO:0000256" key="1">
    <source>
        <dbReference type="SAM" id="MobiDB-lite"/>
    </source>
</evidence>
<feature type="region of interest" description="Disordered" evidence="1">
    <location>
        <begin position="580"/>
        <end position="688"/>
    </location>
</feature>
<dbReference type="PANTHER" id="PTHR21494">
    <property type="entry name" value="ACTIVATING SIGNAL COINTEGRATOR 1 COMPLEX SUBUNIT 2 ASC-1 COMPLEX SUBUNIT P100"/>
    <property type="match status" value="1"/>
</dbReference>
<organism evidence="3 4">
    <name type="scientific">Aspergillus sclerotialis</name>
    <dbReference type="NCBI Taxonomy" id="2070753"/>
    <lineage>
        <taxon>Eukaryota</taxon>
        <taxon>Fungi</taxon>
        <taxon>Dikarya</taxon>
        <taxon>Ascomycota</taxon>
        <taxon>Pezizomycotina</taxon>
        <taxon>Eurotiomycetes</taxon>
        <taxon>Eurotiomycetidae</taxon>
        <taxon>Eurotiales</taxon>
        <taxon>Aspergillaceae</taxon>
        <taxon>Aspergillus</taxon>
        <taxon>Aspergillus subgen. Polypaecilum</taxon>
    </lineage>
</organism>
<dbReference type="InterPro" id="IPR052586">
    <property type="entry name" value="ASCC2"/>
</dbReference>
<feature type="compositionally biased region" description="Basic residues" evidence="1">
    <location>
        <begin position="667"/>
        <end position="681"/>
    </location>
</feature>
<dbReference type="InterPro" id="IPR003892">
    <property type="entry name" value="CUE"/>
</dbReference>
<dbReference type="Proteomes" id="UP000266188">
    <property type="component" value="Unassembled WGS sequence"/>
</dbReference>
<dbReference type="AlphaFoldDB" id="A0A3A2ZZI1"/>
<name>A0A3A2ZZI1_9EURO</name>
<feature type="domain" description="CUE" evidence="2">
    <location>
        <begin position="334"/>
        <end position="377"/>
    </location>
</feature>
<dbReference type="SUPFAM" id="SSF46934">
    <property type="entry name" value="UBA-like"/>
    <property type="match status" value="1"/>
</dbReference>
<gene>
    <name evidence="3" type="ORF">PHISCL_00919</name>
</gene>
<reference evidence="4" key="1">
    <citation type="submission" date="2017-02" db="EMBL/GenBank/DDBJ databases">
        <authorList>
            <person name="Tafer H."/>
            <person name="Lopandic K."/>
        </authorList>
    </citation>
    <scope>NUCLEOTIDE SEQUENCE [LARGE SCALE GENOMIC DNA]</scope>
    <source>
        <strain evidence="4">CBS 366.77</strain>
    </source>
</reference>
<dbReference type="EMBL" id="MVGC01000015">
    <property type="protein sequence ID" value="RJE26787.1"/>
    <property type="molecule type" value="Genomic_DNA"/>
</dbReference>
<feature type="region of interest" description="Disordered" evidence="1">
    <location>
        <begin position="536"/>
        <end position="559"/>
    </location>
</feature>
<dbReference type="Gene3D" id="1.10.8.10">
    <property type="entry name" value="DNA helicase RuvA subunit, C-terminal domain"/>
    <property type="match status" value="1"/>
</dbReference>
<comment type="caution">
    <text evidence="3">The sequence shown here is derived from an EMBL/GenBank/DDBJ whole genome shotgun (WGS) entry which is preliminary data.</text>
</comment>
<dbReference type="InterPro" id="IPR041800">
    <property type="entry name" value="ASCC2_CUE"/>
</dbReference>
<keyword evidence="4" id="KW-1185">Reference proteome</keyword>
<protein>
    <submittedName>
        <fullName evidence="3">CUE domain protein</fullName>
    </submittedName>
</protein>
<sequence>MADLPPLIPVPPPAVRSTLPSEDWDACIDAWITLVGILVEARGERFTSAVMKDESTATFLTSFYQQLASPAALGLQSGPKATRLRKLCFLLTRRVLLEISSPPLDLLDWRFLGSLCCVYPSSSASKTLLSTVWEKHESNISASLEKAKSLIIKHLSFGNPSNNQAVAGDIRVLTVLASTLPSAGRVLVTGSDFLDTLFDAYQTQKREGLRRILVANAYVGLTSLLKGTTPNLSLLLDHLFSLKAAAGVGSPRTKNEPTLLSDLICSSDILSRLERYLSANPQKRGQDLVSSLRSYQNESKVFHHRYQRQRRNVSKGKGKARAGDILPNEELHAHKLSLITQIQDLFPDLGSGYIVRLLDFYADNTETVVAHLLDASLPPELQNLDRSEQLPSISKISEDPLPPHGTPPQIPSPTTQPTRKNIFDQDVDIAELARSDYPTAAGKLHFGRSDPDATADTVLADRSQHATNKAAILSALATFDSDDDERDDTYDVADVGGTVDSVVPSSTDAEAARTRNEAEEADLSLFRAYKSNPALFGRDAATRHSQPRSALKRETGMTDEAIEGWAVMLNRDPKRLSKLEDRLALSAGGPGGVHTQPDLPSTSYRRPGAAEESDEDSEPSASRGRGGGYRGRGRGGRRGGGGRGGGPPPDGNSAVARQRKEANKASRANHNRRQQRAKKIARGGGLPG</sequence>
<dbReference type="InterPro" id="IPR009060">
    <property type="entry name" value="UBA-like_sf"/>
</dbReference>
<proteinExistence type="predicted"/>
<dbReference type="GO" id="GO:0043130">
    <property type="term" value="F:ubiquitin binding"/>
    <property type="evidence" value="ECO:0007669"/>
    <property type="project" value="InterPro"/>
</dbReference>